<feature type="domain" description="Major facilitator superfamily (MFS) profile" evidence="5">
    <location>
        <begin position="51"/>
        <end position="439"/>
    </location>
</feature>
<comment type="subcellular location">
    <subcellularLocation>
        <location evidence="1">Membrane</location>
        <topology evidence="1">Multi-pass membrane protein</topology>
    </subcellularLocation>
</comment>
<evidence type="ECO:0000313" key="6">
    <source>
        <dbReference type="EMBL" id="TFK49230.1"/>
    </source>
</evidence>
<keyword evidence="7" id="KW-1185">Reference proteome</keyword>
<feature type="compositionally biased region" description="Basic and acidic residues" evidence="3">
    <location>
        <begin position="34"/>
        <end position="44"/>
    </location>
</feature>
<dbReference type="EMBL" id="ML213516">
    <property type="protein sequence ID" value="TFK49230.1"/>
    <property type="molecule type" value="Genomic_DNA"/>
</dbReference>
<feature type="transmembrane region" description="Helical" evidence="4">
    <location>
        <begin position="181"/>
        <end position="201"/>
    </location>
</feature>
<gene>
    <name evidence="6" type="ORF">OE88DRAFT_1809562</name>
</gene>
<evidence type="ECO:0000256" key="4">
    <source>
        <dbReference type="SAM" id="Phobius"/>
    </source>
</evidence>
<name>A0A5C3MVR2_9AGAM</name>
<dbReference type="PANTHER" id="PTHR11360:SF177">
    <property type="entry name" value="RIBOFLAVIN TRANSPORTER MCH5"/>
    <property type="match status" value="1"/>
</dbReference>
<feature type="transmembrane region" description="Helical" evidence="4">
    <location>
        <begin position="122"/>
        <end position="140"/>
    </location>
</feature>
<keyword evidence="4" id="KW-0472">Membrane</keyword>
<dbReference type="InterPro" id="IPR020846">
    <property type="entry name" value="MFS_dom"/>
</dbReference>
<feature type="transmembrane region" description="Helical" evidence="4">
    <location>
        <begin position="52"/>
        <end position="73"/>
    </location>
</feature>
<feature type="transmembrane region" description="Helical" evidence="4">
    <location>
        <begin position="292"/>
        <end position="312"/>
    </location>
</feature>
<organism evidence="6 7">
    <name type="scientific">Heliocybe sulcata</name>
    <dbReference type="NCBI Taxonomy" id="5364"/>
    <lineage>
        <taxon>Eukaryota</taxon>
        <taxon>Fungi</taxon>
        <taxon>Dikarya</taxon>
        <taxon>Basidiomycota</taxon>
        <taxon>Agaricomycotina</taxon>
        <taxon>Agaricomycetes</taxon>
        <taxon>Gloeophyllales</taxon>
        <taxon>Gloeophyllaceae</taxon>
        <taxon>Heliocybe</taxon>
    </lineage>
</organism>
<feature type="transmembrane region" description="Helical" evidence="4">
    <location>
        <begin position="93"/>
        <end position="115"/>
    </location>
</feature>
<feature type="transmembrane region" description="Helical" evidence="4">
    <location>
        <begin position="384"/>
        <end position="405"/>
    </location>
</feature>
<dbReference type="Proteomes" id="UP000305948">
    <property type="component" value="Unassembled WGS sequence"/>
</dbReference>
<dbReference type="Gene3D" id="1.20.1250.20">
    <property type="entry name" value="MFS general substrate transporter like domains"/>
    <property type="match status" value="2"/>
</dbReference>
<feature type="transmembrane region" description="Helical" evidence="4">
    <location>
        <begin position="324"/>
        <end position="343"/>
    </location>
</feature>
<evidence type="ECO:0000256" key="3">
    <source>
        <dbReference type="SAM" id="MobiDB-lite"/>
    </source>
</evidence>
<dbReference type="InterPro" id="IPR036259">
    <property type="entry name" value="MFS_trans_sf"/>
</dbReference>
<dbReference type="GO" id="GO:0022857">
    <property type="term" value="F:transmembrane transporter activity"/>
    <property type="evidence" value="ECO:0007669"/>
    <property type="project" value="InterPro"/>
</dbReference>
<feature type="transmembrane region" description="Helical" evidence="4">
    <location>
        <begin position="146"/>
        <end position="169"/>
    </location>
</feature>
<dbReference type="CDD" id="cd17352">
    <property type="entry name" value="MFS_MCT_SLC16"/>
    <property type="match status" value="1"/>
</dbReference>
<keyword evidence="4" id="KW-0812">Transmembrane</keyword>
<feature type="transmembrane region" description="Helical" evidence="4">
    <location>
        <begin position="349"/>
        <end position="372"/>
    </location>
</feature>
<evidence type="ECO:0000313" key="7">
    <source>
        <dbReference type="Proteomes" id="UP000305948"/>
    </source>
</evidence>
<dbReference type="GO" id="GO:0016020">
    <property type="term" value="C:membrane"/>
    <property type="evidence" value="ECO:0007669"/>
    <property type="project" value="UniProtKB-SubCell"/>
</dbReference>
<sequence length="447" mass="48418">MSTKTSSDSTREGSVRTAVGEDVEKGKATPPGSHLEHSSEHPPEFPDGGAHAWTVVLGAYLALFSTFGVINSYGVFQDYYQTTLLVHSSPSTISLIGALQLFLLYGLGPVIGRIFDVHGSRVIMPLGSAISVLAMMMVSLGQHNQVWQFFLSQGLLFGIGIALVFTPALAVIGHWFRRNRAFAIGIVASGSSLGGVIYPIMLQELIPRIGFGWAVRVAAFSMMLCLLVACLTLRPRLPPRGRIRLSDIVDLEGFRDPRYALCGVGAFLIFYALFTPYFYLEIYADFRGVPKHISKYLLAILNAFGIVARIIPGKMADRMGPMNILLPCTFISGALCLCLWLPAKGEVPIIVFTALYGLFSGAAISLIPAYIASISPPEKYGARFGSIYMLVAISTLVGTPTAGAFLPTLSQPHFRSLILFTGLLTLSGGSVLFIARSLHSRRVMFKV</sequence>
<dbReference type="Pfam" id="PF07690">
    <property type="entry name" value="MFS_1"/>
    <property type="match status" value="1"/>
</dbReference>
<dbReference type="PROSITE" id="PS50850">
    <property type="entry name" value="MFS"/>
    <property type="match status" value="1"/>
</dbReference>
<evidence type="ECO:0000259" key="5">
    <source>
        <dbReference type="PROSITE" id="PS50850"/>
    </source>
</evidence>
<accession>A0A5C3MVR2</accession>
<feature type="region of interest" description="Disordered" evidence="3">
    <location>
        <begin position="1"/>
        <end position="44"/>
    </location>
</feature>
<proteinExistence type="inferred from homology"/>
<dbReference type="AlphaFoldDB" id="A0A5C3MVR2"/>
<dbReference type="InterPro" id="IPR050327">
    <property type="entry name" value="Proton-linked_MCT"/>
</dbReference>
<keyword evidence="4" id="KW-1133">Transmembrane helix</keyword>
<dbReference type="InterPro" id="IPR011701">
    <property type="entry name" value="MFS"/>
</dbReference>
<feature type="transmembrane region" description="Helical" evidence="4">
    <location>
        <begin position="259"/>
        <end position="280"/>
    </location>
</feature>
<dbReference type="SUPFAM" id="SSF103473">
    <property type="entry name" value="MFS general substrate transporter"/>
    <property type="match status" value="1"/>
</dbReference>
<evidence type="ECO:0000256" key="2">
    <source>
        <dbReference type="ARBA" id="ARBA00006727"/>
    </source>
</evidence>
<comment type="similarity">
    <text evidence="2">Belongs to the major facilitator superfamily. Monocarboxylate porter (TC 2.A.1.13) family.</text>
</comment>
<dbReference type="PANTHER" id="PTHR11360">
    <property type="entry name" value="MONOCARBOXYLATE TRANSPORTER"/>
    <property type="match status" value="1"/>
</dbReference>
<feature type="transmembrane region" description="Helical" evidence="4">
    <location>
        <begin position="213"/>
        <end position="233"/>
    </location>
</feature>
<dbReference type="OrthoDB" id="6509908at2759"/>
<reference evidence="6 7" key="1">
    <citation type="journal article" date="2019" name="Nat. Ecol. Evol.">
        <title>Megaphylogeny resolves global patterns of mushroom evolution.</title>
        <authorList>
            <person name="Varga T."/>
            <person name="Krizsan K."/>
            <person name="Foldi C."/>
            <person name="Dima B."/>
            <person name="Sanchez-Garcia M."/>
            <person name="Sanchez-Ramirez S."/>
            <person name="Szollosi G.J."/>
            <person name="Szarkandi J.G."/>
            <person name="Papp V."/>
            <person name="Albert L."/>
            <person name="Andreopoulos W."/>
            <person name="Angelini C."/>
            <person name="Antonin V."/>
            <person name="Barry K.W."/>
            <person name="Bougher N.L."/>
            <person name="Buchanan P."/>
            <person name="Buyck B."/>
            <person name="Bense V."/>
            <person name="Catcheside P."/>
            <person name="Chovatia M."/>
            <person name="Cooper J."/>
            <person name="Damon W."/>
            <person name="Desjardin D."/>
            <person name="Finy P."/>
            <person name="Geml J."/>
            <person name="Haridas S."/>
            <person name="Hughes K."/>
            <person name="Justo A."/>
            <person name="Karasinski D."/>
            <person name="Kautmanova I."/>
            <person name="Kiss B."/>
            <person name="Kocsube S."/>
            <person name="Kotiranta H."/>
            <person name="LaButti K.M."/>
            <person name="Lechner B.E."/>
            <person name="Liimatainen K."/>
            <person name="Lipzen A."/>
            <person name="Lukacs Z."/>
            <person name="Mihaltcheva S."/>
            <person name="Morgado L.N."/>
            <person name="Niskanen T."/>
            <person name="Noordeloos M.E."/>
            <person name="Ohm R.A."/>
            <person name="Ortiz-Santana B."/>
            <person name="Ovrebo C."/>
            <person name="Racz N."/>
            <person name="Riley R."/>
            <person name="Savchenko A."/>
            <person name="Shiryaev A."/>
            <person name="Soop K."/>
            <person name="Spirin V."/>
            <person name="Szebenyi C."/>
            <person name="Tomsovsky M."/>
            <person name="Tulloss R.E."/>
            <person name="Uehling J."/>
            <person name="Grigoriev I.V."/>
            <person name="Vagvolgyi C."/>
            <person name="Papp T."/>
            <person name="Martin F.M."/>
            <person name="Miettinen O."/>
            <person name="Hibbett D.S."/>
            <person name="Nagy L.G."/>
        </authorList>
    </citation>
    <scope>NUCLEOTIDE SEQUENCE [LARGE SCALE GENOMIC DNA]</scope>
    <source>
        <strain evidence="6 7">OMC1185</strain>
    </source>
</reference>
<feature type="transmembrane region" description="Helical" evidence="4">
    <location>
        <begin position="417"/>
        <end position="435"/>
    </location>
</feature>
<evidence type="ECO:0000256" key="1">
    <source>
        <dbReference type="ARBA" id="ARBA00004141"/>
    </source>
</evidence>
<protein>
    <submittedName>
        <fullName evidence="6">MFS general substrate transporter</fullName>
    </submittedName>
</protein>